<accession>A0A430FIT1</accession>
<evidence type="ECO:0000313" key="2">
    <source>
        <dbReference type="Proteomes" id="UP000287533"/>
    </source>
</evidence>
<organism evidence="1 2">
    <name type="scientific">Bifidobacterium goeldii</name>
    <dbReference type="NCBI Taxonomy" id="2306975"/>
    <lineage>
        <taxon>Bacteria</taxon>
        <taxon>Bacillati</taxon>
        <taxon>Actinomycetota</taxon>
        <taxon>Actinomycetes</taxon>
        <taxon>Bifidobacteriales</taxon>
        <taxon>Bifidobacteriaceae</taxon>
        <taxon>Bifidobacterium</taxon>
    </lineage>
</organism>
<name>A0A430FIT1_9BIFI</name>
<proteinExistence type="predicted"/>
<protein>
    <submittedName>
        <fullName evidence="1">Uncharacterized protein</fullName>
    </submittedName>
</protein>
<dbReference type="Proteomes" id="UP000287533">
    <property type="component" value="Unassembled WGS sequence"/>
</dbReference>
<dbReference type="AlphaFoldDB" id="A0A430FIT1"/>
<gene>
    <name evidence="1" type="ORF">D2E25_1317</name>
</gene>
<comment type="caution">
    <text evidence="1">The sequence shown here is derived from an EMBL/GenBank/DDBJ whole genome shotgun (WGS) entry which is preliminary data.</text>
</comment>
<keyword evidence="2" id="KW-1185">Reference proteome</keyword>
<dbReference type="EMBL" id="QXGL01000004">
    <property type="protein sequence ID" value="RSX52746.1"/>
    <property type="molecule type" value="Genomic_DNA"/>
</dbReference>
<sequence length="102" mass="10985">MHWLVEMRPSPSEGEKFRGFAGTTRPTAVESFGLLGSLDLLWRLRPVGVRTTKEGFALWVARGIGRVCPLPDMNSSQPMPVLYSGTLVSSAPTLTGNGLVGL</sequence>
<reference evidence="1 2" key="1">
    <citation type="submission" date="2018-09" db="EMBL/GenBank/DDBJ databases">
        <title>Characterization of the phylogenetic diversity of five novel species belonging to the genus Bifidobacterium.</title>
        <authorList>
            <person name="Lugli G.A."/>
            <person name="Duranti S."/>
            <person name="Milani C."/>
        </authorList>
    </citation>
    <scope>NUCLEOTIDE SEQUENCE [LARGE SCALE GENOMIC DNA]</scope>
    <source>
        <strain evidence="1 2">2034B</strain>
    </source>
</reference>
<evidence type="ECO:0000313" key="1">
    <source>
        <dbReference type="EMBL" id="RSX52746.1"/>
    </source>
</evidence>